<dbReference type="SUPFAM" id="SSF53474">
    <property type="entry name" value="alpha/beta-Hydrolases"/>
    <property type="match status" value="1"/>
</dbReference>
<keyword evidence="2" id="KW-1133">Transmembrane helix</keyword>
<evidence type="ECO:0000313" key="5">
    <source>
        <dbReference type="Proteomes" id="UP000034293"/>
    </source>
</evidence>
<dbReference type="Pfam" id="PF00326">
    <property type="entry name" value="Peptidase_S9"/>
    <property type="match status" value="1"/>
</dbReference>
<evidence type="ECO:0000256" key="1">
    <source>
        <dbReference type="ARBA" id="ARBA00022801"/>
    </source>
</evidence>
<reference evidence="4 5" key="1">
    <citation type="journal article" date="2015" name="Nature">
        <title>rRNA introns, odd ribosomes, and small enigmatic genomes across a large radiation of phyla.</title>
        <authorList>
            <person name="Brown C.T."/>
            <person name="Hug L.A."/>
            <person name="Thomas B.C."/>
            <person name="Sharon I."/>
            <person name="Castelle C.J."/>
            <person name="Singh A."/>
            <person name="Wilkins M.J."/>
            <person name="Williams K.H."/>
            <person name="Banfield J.F."/>
        </authorList>
    </citation>
    <scope>NUCLEOTIDE SEQUENCE [LARGE SCALE GENOMIC DNA]</scope>
</reference>
<feature type="domain" description="Peptidase S9 prolyl oligopeptidase catalytic" evidence="3">
    <location>
        <begin position="130"/>
        <end position="319"/>
    </location>
</feature>
<dbReference type="GO" id="GO:0006508">
    <property type="term" value="P:proteolysis"/>
    <property type="evidence" value="ECO:0007669"/>
    <property type="project" value="InterPro"/>
</dbReference>
<dbReference type="InterPro" id="IPR029058">
    <property type="entry name" value="AB_hydrolase_fold"/>
</dbReference>
<sequence>MKKTILYILIPIVFILIGWFANTAYHLPKDSNPIAQIKPTPLLKYTIENLSNTDFKASRIEIGEILSESDKFTSYKYSMKFNLGFSENVKSVSGMINIPKGNGPFPVIVMFRGFVDQKIYTTGIGTKPSAKVFAENGFITVAPDFLGYADSDKEASDIFESRFQTYITAAVTLKSVSDPAFTQTTAGKWDGKNIFIWGHSNGGQIALTTLEIMGTNYPTVLWAPVGRPFPASILYYIDEADDGGKLIIGKLSEFNETYDTEKYSLTNYLDKIKAPIQINQGTRDMAVPYWWSDQLVAKLKKDAIDITYKKYPGADHNLVPSWNTAVENSLLFFNSHKE</sequence>
<dbReference type="AlphaFoldDB" id="A0A0G0SFL9"/>
<dbReference type="EMBL" id="LBZA01000021">
    <property type="protein sequence ID" value="KKR63693.1"/>
    <property type="molecule type" value="Genomic_DNA"/>
</dbReference>
<dbReference type="PANTHER" id="PTHR22946:SF9">
    <property type="entry name" value="POLYKETIDE TRANSFERASE AF380"/>
    <property type="match status" value="1"/>
</dbReference>
<dbReference type="InterPro" id="IPR001375">
    <property type="entry name" value="Peptidase_S9_cat"/>
</dbReference>
<feature type="transmembrane region" description="Helical" evidence="2">
    <location>
        <begin position="5"/>
        <end position="25"/>
    </location>
</feature>
<dbReference type="InterPro" id="IPR050261">
    <property type="entry name" value="FrsA_esterase"/>
</dbReference>
<comment type="caution">
    <text evidence="4">The sequence shown here is derived from an EMBL/GenBank/DDBJ whole genome shotgun (WGS) entry which is preliminary data.</text>
</comment>
<organism evidence="4 5">
    <name type="scientific">Candidatus Woesebacteria bacterium GW2011_GWA1_40_43</name>
    <dbReference type="NCBI Taxonomy" id="1618553"/>
    <lineage>
        <taxon>Bacteria</taxon>
        <taxon>Candidatus Woeseibacteriota</taxon>
    </lineage>
</organism>
<evidence type="ECO:0000259" key="3">
    <source>
        <dbReference type="Pfam" id="PF00326"/>
    </source>
</evidence>
<dbReference type="GO" id="GO:0008236">
    <property type="term" value="F:serine-type peptidase activity"/>
    <property type="evidence" value="ECO:0007669"/>
    <property type="project" value="InterPro"/>
</dbReference>
<dbReference type="GO" id="GO:0052689">
    <property type="term" value="F:carboxylic ester hydrolase activity"/>
    <property type="evidence" value="ECO:0007669"/>
    <property type="project" value="UniProtKB-ARBA"/>
</dbReference>
<dbReference type="Proteomes" id="UP000034293">
    <property type="component" value="Unassembled WGS sequence"/>
</dbReference>
<dbReference type="PANTHER" id="PTHR22946">
    <property type="entry name" value="DIENELACTONE HYDROLASE DOMAIN-CONTAINING PROTEIN-RELATED"/>
    <property type="match status" value="1"/>
</dbReference>
<proteinExistence type="predicted"/>
<name>A0A0G0SFL9_9BACT</name>
<evidence type="ECO:0000256" key="2">
    <source>
        <dbReference type="SAM" id="Phobius"/>
    </source>
</evidence>
<accession>A0A0G0SFL9</accession>
<gene>
    <name evidence="4" type="ORF">UU02_C0021G0009</name>
</gene>
<protein>
    <submittedName>
        <fullName evidence="4">Peptidase S9 prolyl oligopeptidase active site domain-containing protein</fullName>
    </submittedName>
</protein>
<keyword evidence="1" id="KW-0378">Hydrolase</keyword>
<evidence type="ECO:0000313" key="4">
    <source>
        <dbReference type="EMBL" id="KKR63693.1"/>
    </source>
</evidence>
<dbReference type="Gene3D" id="3.40.50.1820">
    <property type="entry name" value="alpha/beta hydrolase"/>
    <property type="match status" value="1"/>
</dbReference>
<keyword evidence="2" id="KW-0472">Membrane</keyword>
<keyword evidence="2" id="KW-0812">Transmembrane</keyword>